<evidence type="ECO:0000256" key="3">
    <source>
        <dbReference type="ARBA" id="ARBA00012362"/>
    </source>
</evidence>
<organism evidence="10 11">
    <name type="scientific">Actinospica acidithermotolerans</name>
    <dbReference type="NCBI Taxonomy" id="2828514"/>
    <lineage>
        <taxon>Bacteria</taxon>
        <taxon>Bacillati</taxon>
        <taxon>Actinomycetota</taxon>
        <taxon>Actinomycetes</taxon>
        <taxon>Catenulisporales</taxon>
        <taxon>Actinospicaceae</taxon>
        <taxon>Actinospica</taxon>
    </lineage>
</organism>
<evidence type="ECO:0000256" key="5">
    <source>
        <dbReference type="ARBA" id="ARBA00022793"/>
    </source>
</evidence>
<dbReference type="Gene3D" id="3.20.20.70">
    <property type="entry name" value="Aldolase class I"/>
    <property type="match status" value="1"/>
</dbReference>
<keyword evidence="11" id="KW-1185">Reference proteome</keyword>
<feature type="domain" description="Indole-3-glycerol phosphate synthase" evidence="9">
    <location>
        <begin position="74"/>
        <end position="264"/>
    </location>
</feature>
<evidence type="ECO:0000256" key="8">
    <source>
        <dbReference type="ARBA" id="ARBA00023239"/>
    </source>
</evidence>
<dbReference type="GO" id="GO:0004640">
    <property type="term" value="F:phosphoribosylanthranilate isomerase activity"/>
    <property type="evidence" value="ECO:0007669"/>
    <property type="project" value="TreeGrafter"/>
</dbReference>
<dbReference type="PANTHER" id="PTHR22854:SF2">
    <property type="entry name" value="INDOLE-3-GLYCEROL-PHOSPHATE SYNTHASE"/>
    <property type="match status" value="1"/>
</dbReference>
<dbReference type="Pfam" id="PF00218">
    <property type="entry name" value="IGPS"/>
    <property type="match status" value="1"/>
</dbReference>
<sequence length="283" mass="29448">RRGPGGRRVNRTVTASASAITALANAALARVATRQARVPLDEIKARALDRPAPLNGKEALGSEHIVVVAELDPAHAAPGQLAEEYEAGGAGVIAVPVRPGANGVGSSLTAMNDANVHTRTPLLCMDPVVSSYQLWEARAHGASLVLLAASTLHDEALVSLVERAATVGLTPVVEVCSARDLVRALRANAHTLFLRPPQYVADGSVQIQATLAKLLPLVPNGVVRVTECGSTPRRDLISSAKLDADAILVGRTHLAEGAPRQAVADLVAVGSHPALSRRREQAV</sequence>
<reference evidence="10" key="1">
    <citation type="submission" date="2021-04" db="EMBL/GenBank/DDBJ databases">
        <title>Genome based classification of Actinospica acidithermotolerans sp. nov., an actinobacterium isolated from an Indonesian hot spring.</title>
        <authorList>
            <person name="Kusuma A.B."/>
            <person name="Putra K.E."/>
            <person name="Nafisah S."/>
            <person name="Loh J."/>
            <person name="Nouioui I."/>
            <person name="Goodfellow M."/>
        </authorList>
    </citation>
    <scope>NUCLEOTIDE SEQUENCE</scope>
    <source>
        <strain evidence="10">MGRD01-02</strain>
    </source>
</reference>
<keyword evidence="6" id="KW-0822">Tryptophan biosynthesis</keyword>
<dbReference type="InterPro" id="IPR013785">
    <property type="entry name" value="Aldolase_TIM"/>
</dbReference>
<dbReference type="Proteomes" id="UP000676325">
    <property type="component" value="Unassembled WGS sequence"/>
</dbReference>
<evidence type="ECO:0000256" key="4">
    <source>
        <dbReference type="ARBA" id="ARBA00022605"/>
    </source>
</evidence>
<evidence type="ECO:0000259" key="9">
    <source>
        <dbReference type="Pfam" id="PF00218"/>
    </source>
</evidence>
<evidence type="ECO:0000256" key="6">
    <source>
        <dbReference type="ARBA" id="ARBA00022822"/>
    </source>
</evidence>
<keyword evidence="4" id="KW-0028">Amino-acid biosynthesis</keyword>
<accession>A0A941IPV9</accession>
<comment type="caution">
    <text evidence="10">The sequence shown here is derived from an EMBL/GenBank/DDBJ whole genome shotgun (WGS) entry which is preliminary data.</text>
</comment>
<dbReference type="GO" id="GO:0004425">
    <property type="term" value="F:indole-3-glycerol-phosphate synthase activity"/>
    <property type="evidence" value="ECO:0007669"/>
    <property type="project" value="UniProtKB-EC"/>
</dbReference>
<keyword evidence="5" id="KW-0210">Decarboxylase</keyword>
<keyword evidence="7" id="KW-0057">Aromatic amino acid biosynthesis</keyword>
<dbReference type="InterPro" id="IPR045186">
    <property type="entry name" value="Indole-3-glycerol_P_synth"/>
</dbReference>
<dbReference type="EC" id="4.1.1.48" evidence="3"/>
<evidence type="ECO:0000313" key="11">
    <source>
        <dbReference type="Proteomes" id="UP000676325"/>
    </source>
</evidence>
<dbReference type="EMBL" id="JAGSOH010000158">
    <property type="protein sequence ID" value="MBR7830816.1"/>
    <property type="molecule type" value="Genomic_DNA"/>
</dbReference>
<comment type="catalytic activity">
    <reaction evidence="1">
        <text>1-(2-carboxyphenylamino)-1-deoxy-D-ribulose 5-phosphate + H(+) = (1S,2R)-1-C-(indol-3-yl)glycerol 3-phosphate + CO2 + H2O</text>
        <dbReference type="Rhea" id="RHEA:23476"/>
        <dbReference type="ChEBI" id="CHEBI:15377"/>
        <dbReference type="ChEBI" id="CHEBI:15378"/>
        <dbReference type="ChEBI" id="CHEBI:16526"/>
        <dbReference type="ChEBI" id="CHEBI:58613"/>
        <dbReference type="ChEBI" id="CHEBI:58866"/>
        <dbReference type="EC" id="4.1.1.48"/>
    </reaction>
</comment>
<dbReference type="GO" id="GO:0000162">
    <property type="term" value="P:L-tryptophan biosynthetic process"/>
    <property type="evidence" value="ECO:0007669"/>
    <property type="project" value="UniProtKB-KW"/>
</dbReference>
<dbReference type="InterPro" id="IPR011060">
    <property type="entry name" value="RibuloseP-bd_barrel"/>
</dbReference>
<dbReference type="RefSeq" id="WP_212521936.1">
    <property type="nucleotide sequence ID" value="NZ_JAGSOH010000158.1"/>
</dbReference>
<gene>
    <name evidence="10" type="ORF">KDK95_31220</name>
</gene>
<evidence type="ECO:0000313" key="10">
    <source>
        <dbReference type="EMBL" id="MBR7830816.1"/>
    </source>
</evidence>
<evidence type="ECO:0000256" key="2">
    <source>
        <dbReference type="ARBA" id="ARBA00004696"/>
    </source>
</evidence>
<keyword evidence="8" id="KW-0456">Lyase</keyword>
<name>A0A941IPV9_9ACTN</name>
<dbReference type="AlphaFoldDB" id="A0A941IPV9"/>
<dbReference type="InterPro" id="IPR013798">
    <property type="entry name" value="Indole-3-glycerol_P_synth_dom"/>
</dbReference>
<feature type="non-terminal residue" evidence="10">
    <location>
        <position position="1"/>
    </location>
</feature>
<dbReference type="SUPFAM" id="SSF51366">
    <property type="entry name" value="Ribulose-phoshate binding barrel"/>
    <property type="match status" value="1"/>
</dbReference>
<protein>
    <recommendedName>
        <fullName evidence="3">indole-3-glycerol-phosphate synthase</fullName>
        <ecNumber evidence="3">4.1.1.48</ecNumber>
    </recommendedName>
</protein>
<dbReference type="PANTHER" id="PTHR22854">
    <property type="entry name" value="TRYPTOPHAN BIOSYNTHESIS PROTEIN"/>
    <property type="match status" value="1"/>
</dbReference>
<evidence type="ECO:0000256" key="1">
    <source>
        <dbReference type="ARBA" id="ARBA00001633"/>
    </source>
</evidence>
<evidence type="ECO:0000256" key="7">
    <source>
        <dbReference type="ARBA" id="ARBA00023141"/>
    </source>
</evidence>
<comment type="pathway">
    <text evidence="2">Amino-acid biosynthesis; L-tryptophan biosynthesis; L-tryptophan from chorismate: step 4/5.</text>
</comment>
<proteinExistence type="predicted"/>